<dbReference type="GO" id="GO:0016831">
    <property type="term" value="F:carboxy-lyase activity"/>
    <property type="evidence" value="ECO:0007669"/>
    <property type="project" value="InterPro"/>
</dbReference>
<proteinExistence type="inferred from homology"/>
<dbReference type="EMBL" id="UINC01013204">
    <property type="protein sequence ID" value="SVA57217.1"/>
    <property type="molecule type" value="Genomic_DNA"/>
</dbReference>
<dbReference type="Pfam" id="PF01977">
    <property type="entry name" value="UbiD"/>
    <property type="match status" value="1"/>
</dbReference>
<evidence type="ECO:0008006" key="6">
    <source>
        <dbReference type="Google" id="ProtNLM"/>
    </source>
</evidence>
<evidence type="ECO:0000256" key="1">
    <source>
        <dbReference type="ARBA" id="ARBA00010021"/>
    </source>
</evidence>
<dbReference type="SUPFAM" id="SSF50475">
    <property type="entry name" value="FMN-binding split barrel"/>
    <property type="match status" value="1"/>
</dbReference>
<dbReference type="Pfam" id="PF20696">
    <property type="entry name" value="UbiD_C"/>
    <property type="match status" value="1"/>
</dbReference>
<protein>
    <recommendedName>
        <fullName evidence="6">UbiD family decarboxylase</fullName>
    </recommendedName>
</protein>
<gene>
    <name evidence="5" type="ORF">METZ01_LOCUS110071</name>
</gene>
<dbReference type="NCBIfam" id="TIGR00148">
    <property type="entry name" value="UbiD family decarboxylase"/>
    <property type="match status" value="1"/>
</dbReference>
<evidence type="ECO:0000259" key="3">
    <source>
        <dbReference type="Pfam" id="PF20695"/>
    </source>
</evidence>
<dbReference type="PANTHER" id="PTHR30108:SF21">
    <property type="entry name" value="4-HYDROXYBENZOATE DECARBOXYLASE"/>
    <property type="match status" value="1"/>
</dbReference>
<dbReference type="Gene3D" id="3.40.1670.10">
    <property type="entry name" value="UbiD C-terminal domain-like"/>
    <property type="match status" value="1"/>
</dbReference>
<evidence type="ECO:0000259" key="4">
    <source>
        <dbReference type="Pfam" id="PF20696"/>
    </source>
</evidence>
<feature type="domain" description="3-octaprenyl-4-hydroxybenzoate carboxy-lyase-like N-terminal" evidence="3">
    <location>
        <begin position="18"/>
        <end position="90"/>
    </location>
</feature>
<dbReference type="PANTHER" id="PTHR30108">
    <property type="entry name" value="3-OCTAPRENYL-4-HYDROXYBENZOATE CARBOXY-LYASE-RELATED"/>
    <property type="match status" value="1"/>
</dbReference>
<feature type="domain" description="3-octaprenyl-4-hydroxybenzoate carboxy-lyase-like C-terminal" evidence="4">
    <location>
        <begin position="312"/>
        <end position="428"/>
    </location>
</feature>
<organism evidence="5">
    <name type="scientific">marine metagenome</name>
    <dbReference type="NCBI Taxonomy" id="408172"/>
    <lineage>
        <taxon>unclassified sequences</taxon>
        <taxon>metagenomes</taxon>
        <taxon>ecological metagenomes</taxon>
    </lineage>
</organism>
<dbReference type="InterPro" id="IPR048304">
    <property type="entry name" value="UbiD_Rift_dom"/>
</dbReference>
<dbReference type="GO" id="GO:0005737">
    <property type="term" value="C:cytoplasm"/>
    <property type="evidence" value="ECO:0007669"/>
    <property type="project" value="TreeGrafter"/>
</dbReference>
<dbReference type="InterPro" id="IPR002830">
    <property type="entry name" value="UbiD"/>
</dbReference>
<reference evidence="5" key="1">
    <citation type="submission" date="2018-05" db="EMBL/GenBank/DDBJ databases">
        <authorList>
            <person name="Lanie J.A."/>
            <person name="Ng W.-L."/>
            <person name="Kazmierczak K.M."/>
            <person name="Andrzejewski T.M."/>
            <person name="Davidsen T.M."/>
            <person name="Wayne K.J."/>
            <person name="Tettelin H."/>
            <person name="Glass J.I."/>
            <person name="Rusch D."/>
            <person name="Podicherti R."/>
            <person name="Tsui H.-C.T."/>
            <person name="Winkler M.E."/>
        </authorList>
    </citation>
    <scope>NUCLEOTIDE SEQUENCE</scope>
</reference>
<feature type="domain" description="3-octaprenyl-4-hydroxybenzoate carboxy-lyase-like Rift-related" evidence="2">
    <location>
        <begin position="100"/>
        <end position="297"/>
    </location>
</feature>
<comment type="similarity">
    <text evidence="1">Belongs to the UbiD family.</text>
</comment>
<evidence type="ECO:0000259" key="2">
    <source>
        <dbReference type="Pfam" id="PF01977"/>
    </source>
</evidence>
<dbReference type="InterPro" id="IPR049381">
    <property type="entry name" value="UbiD-like_C"/>
</dbReference>
<name>A0A381WZ76_9ZZZZ</name>
<dbReference type="SUPFAM" id="SSF143968">
    <property type="entry name" value="UbiD C-terminal domain-like"/>
    <property type="match status" value="1"/>
</dbReference>
<accession>A0A381WZ76</accession>
<dbReference type="InterPro" id="IPR049383">
    <property type="entry name" value="UbiD-like_N"/>
</dbReference>
<dbReference type="Pfam" id="PF20695">
    <property type="entry name" value="UbiD_N"/>
    <property type="match status" value="1"/>
</dbReference>
<sequence>MTADLRSFLDTLEKNTPELIVRVEREVEPRWEISSVQKRLQADGDLPVMVFEHVAGHQIPVVTNLFSTKKHLALALDTTPERVIERFGDAQINRIPPRKVPSGPVKDVVLTGDSANLDILPIVTHCEKDAGPYLTAGMTIVRDPDSGELNAGVYRHLYLSPNTLTMNMAPLCHAAEITKRAEAKGVSVDAAIVLGHHPAMGMASQQRGTFGEYELDTMGGLLGEPVDVVRAETVDVPVPADAEIVIEGRIRTDAWEDDGPFGDYWLYYAPPKPARVFEVTAITHRHNPLFHDVFPVGPEHLVLFSLGMEGVVFSQLKALVPQVLAINVPVSGSGNLVYVQIQKDFEGLGVNTALAALGAYRFKCAVVVDEDIDIYDDERVLWAIMTRTQADRSFFTAPGSYISRVDPTGYPAYPGGPALLSTRLGIDATKPLNPNFPEVAEPPSPLWRHIKLKDYLP</sequence>
<evidence type="ECO:0000313" key="5">
    <source>
        <dbReference type="EMBL" id="SVA57217.1"/>
    </source>
</evidence>
<dbReference type="AlphaFoldDB" id="A0A381WZ76"/>